<dbReference type="Gene3D" id="2.60.40.10">
    <property type="entry name" value="Immunoglobulins"/>
    <property type="match status" value="2"/>
</dbReference>
<sequence>MRMHCLVALTAALLMSALPARAGELPLGSPYVLLERTDLAYAGVGSIGAPANLGGGEGMLELEGVAGGITLALLYWHGIDIQDPGNGYSGGNADYDEADIVFDGHPITGTRVAGKGYNNNWGGAATPDQFSASLYRADVTALVHGSGSYSISGLADGAGHSASGASLIVFHDDGNEFNDLRVTHYEAMDSNCVPAGEENWNARLWLDYTGGQAELVVHAADGQSALPDGTYRVRVFPGLLPNESSEIVFRDPHTDGLPLWGGLSVPRMTFPRPGSGAGLWDVRHLDITPTLQKPGRYYLYGRDIYYNDCVSLLVVQVVQSAPGKPPAIVPAEHDFGDLAPTATSLAERFTFTNRQNDMIAVGNVIGGHAVYSITDNTCTGMALAPGATCTLDVRCTPSVALRDYQASLRIAWTDAFGEPWESQALLFCSGVSDAPHGRLTVDPPNAWFGVVSWGGHSPPMRFTAHSTGTVPVTMQAARFFGTHASSFRLMHDGCNGLTLPPGQQCSVDVQFRPTAGTGLLVRQATMEFNFSASEPKHLPRPVLLAGTVVVDNSAIFRNGFETN</sequence>
<feature type="signal peptide" evidence="1">
    <location>
        <begin position="1"/>
        <end position="22"/>
    </location>
</feature>
<name>A0AAW9R722_9GAMM</name>
<dbReference type="EMBL" id="JBBDHC010000012">
    <property type="protein sequence ID" value="MEJ1249857.1"/>
    <property type="molecule type" value="Genomic_DNA"/>
</dbReference>
<evidence type="ECO:0000256" key="1">
    <source>
        <dbReference type="SAM" id="SignalP"/>
    </source>
</evidence>
<reference evidence="2 3" key="1">
    <citation type="journal article" date="2016" name="Antonie Van Leeuwenhoek">
        <title>Denitratimonas tolerans gen. nov., sp. nov., a denitrifying bacterium isolated from a bioreactor for tannery wastewater treatment.</title>
        <authorList>
            <person name="Han S.I."/>
            <person name="Kim J.O."/>
            <person name="Lee Y.R."/>
            <person name="Ekpeghere K.I."/>
            <person name="Koh S.C."/>
            <person name="Whang K.S."/>
        </authorList>
    </citation>
    <scope>NUCLEOTIDE SEQUENCE [LARGE SCALE GENOMIC DNA]</scope>
    <source>
        <strain evidence="2 3">KACC 17565</strain>
    </source>
</reference>
<protein>
    <submittedName>
        <fullName evidence="2">Choice-of-anchor D domain-containing protein</fullName>
    </submittedName>
</protein>
<proteinExistence type="predicted"/>
<dbReference type="AlphaFoldDB" id="A0AAW9R722"/>
<organism evidence="2 3">
    <name type="scientific">Denitratimonas tolerans</name>
    <dbReference type="NCBI Taxonomy" id="1338420"/>
    <lineage>
        <taxon>Bacteria</taxon>
        <taxon>Pseudomonadati</taxon>
        <taxon>Pseudomonadota</taxon>
        <taxon>Gammaproteobacteria</taxon>
        <taxon>Lysobacterales</taxon>
        <taxon>Lysobacteraceae</taxon>
        <taxon>Denitratimonas</taxon>
    </lineage>
</organism>
<accession>A0AAW9R722</accession>
<gene>
    <name evidence="2" type="ORF">WB794_09260</name>
</gene>
<comment type="caution">
    <text evidence="2">The sequence shown here is derived from an EMBL/GenBank/DDBJ whole genome shotgun (WGS) entry which is preliminary data.</text>
</comment>
<evidence type="ECO:0000313" key="3">
    <source>
        <dbReference type="Proteomes" id="UP001364472"/>
    </source>
</evidence>
<keyword evidence="1" id="KW-0732">Signal</keyword>
<evidence type="ECO:0000313" key="2">
    <source>
        <dbReference type="EMBL" id="MEJ1249857.1"/>
    </source>
</evidence>
<keyword evidence="3" id="KW-1185">Reference proteome</keyword>
<dbReference type="NCBIfam" id="NF012200">
    <property type="entry name" value="choice_anch_D"/>
    <property type="match status" value="2"/>
</dbReference>
<dbReference type="Proteomes" id="UP001364472">
    <property type="component" value="Unassembled WGS sequence"/>
</dbReference>
<dbReference type="RefSeq" id="WP_337335573.1">
    <property type="nucleotide sequence ID" value="NZ_JBBDHC010000012.1"/>
</dbReference>
<dbReference type="InterPro" id="IPR013783">
    <property type="entry name" value="Ig-like_fold"/>
</dbReference>
<feature type="chain" id="PRO_5043959410" evidence="1">
    <location>
        <begin position="23"/>
        <end position="563"/>
    </location>
</feature>